<organism evidence="10 11">
    <name type="scientific">Bosea lupini</name>
    <dbReference type="NCBI Taxonomy" id="1036779"/>
    <lineage>
        <taxon>Bacteria</taxon>
        <taxon>Pseudomonadati</taxon>
        <taxon>Pseudomonadota</taxon>
        <taxon>Alphaproteobacteria</taxon>
        <taxon>Hyphomicrobiales</taxon>
        <taxon>Boseaceae</taxon>
        <taxon>Bosea</taxon>
    </lineage>
</organism>
<dbReference type="STRING" id="1036779.SAMN04515666_102418"/>
<keyword evidence="7 9" id="KW-0472">Membrane</keyword>
<evidence type="ECO:0000256" key="4">
    <source>
        <dbReference type="ARBA" id="ARBA00022692"/>
    </source>
</evidence>
<keyword evidence="3" id="KW-1003">Cell membrane</keyword>
<dbReference type="RefSeq" id="WP_091831431.1">
    <property type="nucleotide sequence ID" value="NZ_FOAN01000002.1"/>
</dbReference>
<comment type="subcellular location">
    <subcellularLocation>
        <location evidence="1">Cell membrane</location>
        <topology evidence="1">Multi-pass membrane protein</topology>
    </subcellularLocation>
</comment>
<feature type="transmembrane region" description="Helical" evidence="9">
    <location>
        <begin position="275"/>
        <end position="296"/>
    </location>
</feature>
<dbReference type="EMBL" id="FOAN01000002">
    <property type="protein sequence ID" value="SEK94198.1"/>
    <property type="molecule type" value="Genomic_DNA"/>
</dbReference>
<protein>
    <submittedName>
        <fullName evidence="10">Amino acid/amide ABC transporter membrane protein 1, HAAT family</fullName>
    </submittedName>
</protein>
<dbReference type="GO" id="GO:0022857">
    <property type="term" value="F:transmembrane transporter activity"/>
    <property type="evidence" value="ECO:0007669"/>
    <property type="project" value="InterPro"/>
</dbReference>
<feature type="transmembrane region" description="Helical" evidence="9">
    <location>
        <begin position="250"/>
        <end position="269"/>
    </location>
</feature>
<evidence type="ECO:0000256" key="7">
    <source>
        <dbReference type="ARBA" id="ARBA00023136"/>
    </source>
</evidence>
<feature type="transmembrane region" description="Helical" evidence="9">
    <location>
        <begin position="68"/>
        <end position="93"/>
    </location>
</feature>
<dbReference type="InterPro" id="IPR052157">
    <property type="entry name" value="BCAA_transport_permease"/>
</dbReference>
<evidence type="ECO:0000313" key="10">
    <source>
        <dbReference type="EMBL" id="SEK94198.1"/>
    </source>
</evidence>
<keyword evidence="6 9" id="KW-1133">Transmembrane helix</keyword>
<dbReference type="Proteomes" id="UP000199664">
    <property type="component" value="Unassembled WGS sequence"/>
</dbReference>
<dbReference type="InterPro" id="IPR001851">
    <property type="entry name" value="ABC_transp_permease"/>
</dbReference>
<evidence type="ECO:0000256" key="3">
    <source>
        <dbReference type="ARBA" id="ARBA00022475"/>
    </source>
</evidence>
<keyword evidence="4 9" id="KW-0812">Transmembrane</keyword>
<feature type="transmembrane region" description="Helical" evidence="9">
    <location>
        <begin position="15"/>
        <end position="37"/>
    </location>
</feature>
<keyword evidence="11" id="KW-1185">Reference proteome</keyword>
<proteinExistence type="inferred from homology"/>
<feature type="transmembrane region" description="Helical" evidence="9">
    <location>
        <begin position="224"/>
        <end position="243"/>
    </location>
</feature>
<evidence type="ECO:0000256" key="1">
    <source>
        <dbReference type="ARBA" id="ARBA00004651"/>
    </source>
</evidence>
<dbReference type="Pfam" id="PF02653">
    <property type="entry name" value="BPD_transp_2"/>
    <property type="match status" value="1"/>
</dbReference>
<evidence type="ECO:0000256" key="8">
    <source>
        <dbReference type="ARBA" id="ARBA00037998"/>
    </source>
</evidence>
<comment type="similarity">
    <text evidence="8">Belongs to the binding-protein-dependent transport system permease family. LivHM subfamily.</text>
</comment>
<feature type="transmembrane region" description="Helical" evidence="9">
    <location>
        <begin position="149"/>
        <end position="170"/>
    </location>
</feature>
<dbReference type="CDD" id="cd06582">
    <property type="entry name" value="TM_PBP1_LivH_like"/>
    <property type="match status" value="1"/>
</dbReference>
<sequence>MPPEMLLLAALDGLAYGSLIFLVAVGLSLIFGVLGIVNVAHGSFYAIGAYVAAAGVLALGAAGLPTWLAFPVLLLAAALVGILVGGLVEIALLRRVYGKEEVLQLIVTFAVFMILEDAQKVVFGVQPYFANAPMNWLGTVEVFGIFYTTYQLVLMPLVALAVLLGLRFFLRRTSFGRAIVAVTQDREAATAMGIDAARVYLITFIIGASLAALGGALASATTSLTPGIGAGTLVLSFAVAATAGLGRIEGAAVAALLIGLGRSAAVYFAPEFDVLIPYLIMMLVLLVRPQGLFSTVQTRKV</sequence>
<evidence type="ECO:0000256" key="5">
    <source>
        <dbReference type="ARBA" id="ARBA00022970"/>
    </source>
</evidence>
<dbReference type="GO" id="GO:0005886">
    <property type="term" value="C:plasma membrane"/>
    <property type="evidence" value="ECO:0007669"/>
    <property type="project" value="UniProtKB-SubCell"/>
</dbReference>
<feature type="transmembrane region" description="Helical" evidence="9">
    <location>
        <begin position="105"/>
        <end position="129"/>
    </location>
</feature>
<dbReference type="GO" id="GO:0006865">
    <property type="term" value="P:amino acid transport"/>
    <property type="evidence" value="ECO:0007669"/>
    <property type="project" value="UniProtKB-KW"/>
</dbReference>
<feature type="transmembrane region" description="Helical" evidence="9">
    <location>
        <begin position="199"/>
        <end position="218"/>
    </location>
</feature>
<evidence type="ECO:0000256" key="2">
    <source>
        <dbReference type="ARBA" id="ARBA00022448"/>
    </source>
</evidence>
<evidence type="ECO:0000256" key="6">
    <source>
        <dbReference type="ARBA" id="ARBA00022989"/>
    </source>
</evidence>
<reference evidence="11" key="1">
    <citation type="submission" date="2016-10" db="EMBL/GenBank/DDBJ databases">
        <authorList>
            <person name="Varghese N."/>
            <person name="Submissions S."/>
        </authorList>
    </citation>
    <scope>NUCLEOTIDE SEQUENCE [LARGE SCALE GENOMIC DNA]</scope>
    <source>
        <strain evidence="11">LMG 26383,CCUG 61248,R- 45681</strain>
    </source>
</reference>
<keyword evidence="2" id="KW-0813">Transport</keyword>
<feature type="transmembrane region" description="Helical" evidence="9">
    <location>
        <begin position="44"/>
        <end position="62"/>
    </location>
</feature>
<evidence type="ECO:0000313" key="11">
    <source>
        <dbReference type="Proteomes" id="UP000199664"/>
    </source>
</evidence>
<dbReference type="PANTHER" id="PTHR11795:SF442">
    <property type="entry name" value="ABC TRANSPORTER ATP-BINDING PROTEIN"/>
    <property type="match status" value="1"/>
</dbReference>
<dbReference type="AlphaFoldDB" id="A0A1H7L5G0"/>
<gene>
    <name evidence="10" type="ORF">SAMN04515666_102418</name>
</gene>
<dbReference type="OrthoDB" id="9807115at2"/>
<accession>A0A1H7L5G0</accession>
<keyword evidence="5" id="KW-0029">Amino-acid transport</keyword>
<evidence type="ECO:0000256" key="9">
    <source>
        <dbReference type="SAM" id="Phobius"/>
    </source>
</evidence>
<dbReference type="PANTHER" id="PTHR11795">
    <property type="entry name" value="BRANCHED-CHAIN AMINO ACID TRANSPORT SYSTEM PERMEASE PROTEIN LIVH"/>
    <property type="match status" value="1"/>
</dbReference>
<name>A0A1H7L5G0_9HYPH</name>